<dbReference type="WBParaSite" id="SSLN_0000013801-mRNA-1">
    <property type="protein sequence ID" value="SSLN_0000013801-mRNA-1"/>
    <property type="gene ID" value="SSLN_0000013801"/>
</dbReference>
<dbReference type="EMBL" id="UYSU01000066">
    <property type="protein sequence ID" value="VDL81506.1"/>
    <property type="molecule type" value="Genomic_DNA"/>
</dbReference>
<dbReference type="AlphaFoldDB" id="A0A183S7D2"/>
<name>A0A183S7D2_SCHSO</name>
<keyword evidence="2" id="KW-1185">Reference proteome</keyword>
<protein>
    <submittedName>
        <fullName evidence="1 3">Uncharacterized protein</fullName>
    </submittedName>
</protein>
<evidence type="ECO:0000313" key="1">
    <source>
        <dbReference type="EMBL" id="VDL81506.1"/>
    </source>
</evidence>
<proteinExistence type="predicted"/>
<dbReference type="Proteomes" id="UP000275846">
    <property type="component" value="Unassembled WGS sequence"/>
</dbReference>
<accession>A0A183S7D2</accession>
<organism evidence="3">
    <name type="scientific">Schistocephalus solidus</name>
    <name type="common">Tapeworm</name>
    <dbReference type="NCBI Taxonomy" id="70667"/>
    <lineage>
        <taxon>Eukaryota</taxon>
        <taxon>Metazoa</taxon>
        <taxon>Spiralia</taxon>
        <taxon>Lophotrochozoa</taxon>
        <taxon>Platyhelminthes</taxon>
        <taxon>Cestoda</taxon>
        <taxon>Eucestoda</taxon>
        <taxon>Diphyllobothriidea</taxon>
        <taxon>Diphyllobothriidae</taxon>
        <taxon>Schistocephalus</taxon>
    </lineage>
</organism>
<dbReference type="OrthoDB" id="70874at2759"/>
<evidence type="ECO:0000313" key="2">
    <source>
        <dbReference type="Proteomes" id="UP000275846"/>
    </source>
</evidence>
<sequence>MSCTLLLRINPPEDRAHLCSLFETYTQTSDGIKGRYIRSFINLFRLLQLEMASHEEESLDTEHICELVNAWQSIPRAQRTNATWINRVRYSPLPASKSSNLIFTSIGTTDWVAAAPRMTPIHFFMKWFISDFYQLRL</sequence>
<gene>
    <name evidence="1" type="ORF">SSLN_LOCUS130</name>
</gene>
<reference evidence="1 2" key="2">
    <citation type="submission" date="2018-11" db="EMBL/GenBank/DDBJ databases">
        <authorList>
            <consortium name="Pathogen Informatics"/>
        </authorList>
    </citation>
    <scope>NUCLEOTIDE SEQUENCE [LARGE SCALE GENOMIC DNA]</scope>
    <source>
        <strain evidence="1 2">NST_G2</strain>
    </source>
</reference>
<reference evidence="3" key="1">
    <citation type="submission" date="2016-06" db="UniProtKB">
        <authorList>
            <consortium name="WormBaseParasite"/>
        </authorList>
    </citation>
    <scope>IDENTIFICATION</scope>
</reference>
<evidence type="ECO:0000313" key="3">
    <source>
        <dbReference type="WBParaSite" id="SSLN_0000013801-mRNA-1"/>
    </source>
</evidence>